<keyword evidence="4" id="KW-1185">Reference proteome</keyword>
<reference evidence="3 4" key="1">
    <citation type="journal article" date="2023" name="G3 (Bethesda)">
        <title>A haplotype-resolved chromosome-scale genome for Quercus rubra L. provides insights into the genetics of adaptive traits for red oak species.</title>
        <authorList>
            <person name="Kapoor B."/>
            <person name="Jenkins J."/>
            <person name="Schmutz J."/>
            <person name="Zhebentyayeva T."/>
            <person name="Kuelheim C."/>
            <person name="Coggeshall M."/>
            <person name="Heim C."/>
            <person name="Lasky J.R."/>
            <person name="Leites L."/>
            <person name="Islam-Faridi N."/>
            <person name="Romero-Severson J."/>
            <person name="DeLeo V.L."/>
            <person name="Lucas S.M."/>
            <person name="Lazic D."/>
            <person name="Gailing O."/>
            <person name="Carlson J."/>
            <person name="Staton M."/>
        </authorList>
    </citation>
    <scope>NUCLEOTIDE SEQUENCE [LARGE SCALE GENOMIC DNA]</scope>
    <source>
        <strain evidence="3">Pseudo-F2</strain>
    </source>
</reference>
<dbReference type="GO" id="GO:0010207">
    <property type="term" value="P:photosystem II assembly"/>
    <property type="evidence" value="ECO:0007669"/>
    <property type="project" value="InterPro"/>
</dbReference>
<evidence type="ECO:0000313" key="4">
    <source>
        <dbReference type="Proteomes" id="UP001324115"/>
    </source>
</evidence>
<dbReference type="NCBIfam" id="TIGR03060">
    <property type="entry name" value="PS_II_psb29"/>
    <property type="match status" value="1"/>
</dbReference>
<gene>
    <name evidence="3" type="ORF">RGQ29_027810</name>
</gene>
<evidence type="ECO:0000313" key="3">
    <source>
        <dbReference type="EMBL" id="KAK4577450.1"/>
    </source>
</evidence>
<name>A0AAN7ER76_QUERU</name>
<evidence type="ECO:0000256" key="1">
    <source>
        <dbReference type="ARBA" id="ARBA00023054"/>
    </source>
</evidence>
<dbReference type="GO" id="GO:0045038">
    <property type="term" value="P:protein import into chloroplast thylakoid membrane"/>
    <property type="evidence" value="ECO:0007669"/>
    <property type="project" value="TreeGrafter"/>
</dbReference>
<dbReference type="Proteomes" id="UP001324115">
    <property type="component" value="Unassembled WGS sequence"/>
</dbReference>
<dbReference type="PANTHER" id="PTHR34793:SF1">
    <property type="entry name" value="PROTEIN THYLAKOID FORMATION 1, CHLOROPLASTIC"/>
    <property type="match status" value="1"/>
</dbReference>
<keyword evidence="1 2" id="KW-0175">Coiled coil</keyword>
<dbReference type="AlphaFoldDB" id="A0AAN7ER76"/>
<dbReference type="GO" id="GO:0010027">
    <property type="term" value="P:thylakoid membrane organization"/>
    <property type="evidence" value="ECO:0007669"/>
    <property type="project" value="TreeGrafter"/>
</dbReference>
<dbReference type="InterPro" id="IPR017499">
    <property type="entry name" value="Thf1"/>
</dbReference>
<dbReference type="PANTHER" id="PTHR34793">
    <property type="entry name" value="PROTEIN THYLAKOID FORMATION 1, CHLOROPLASTIC"/>
    <property type="match status" value="1"/>
</dbReference>
<proteinExistence type="inferred from homology"/>
<accession>A0AAN7ER76</accession>
<organism evidence="3 4">
    <name type="scientific">Quercus rubra</name>
    <name type="common">Northern red oak</name>
    <name type="synonym">Quercus borealis</name>
    <dbReference type="NCBI Taxonomy" id="3512"/>
    <lineage>
        <taxon>Eukaryota</taxon>
        <taxon>Viridiplantae</taxon>
        <taxon>Streptophyta</taxon>
        <taxon>Embryophyta</taxon>
        <taxon>Tracheophyta</taxon>
        <taxon>Spermatophyta</taxon>
        <taxon>Magnoliopsida</taxon>
        <taxon>eudicotyledons</taxon>
        <taxon>Gunneridae</taxon>
        <taxon>Pentapetalae</taxon>
        <taxon>rosids</taxon>
        <taxon>fabids</taxon>
        <taxon>Fagales</taxon>
        <taxon>Fagaceae</taxon>
        <taxon>Quercus</taxon>
    </lineage>
</organism>
<dbReference type="Pfam" id="PF11264">
    <property type="entry name" value="ThylakoidFormat"/>
    <property type="match status" value="1"/>
</dbReference>
<feature type="coiled-coil region" evidence="2">
    <location>
        <begin position="248"/>
        <end position="282"/>
    </location>
</feature>
<sequence length="298" mass="33881">MAAIASLSFSAVSQCSERKATVPSARTLASNSEAFRFRTNFSCQYVGVRSSVSTLPMVIHCMSVSTDVPPTVSETKLNFLNTYKRPIPTVYNTVLQELIVQQHLMRYKRTYRYDPVFALGFVTVYDQLMEGYPSDEDRDAIFQAYIKALKEDPQQYRIDAQKLEEWARAQTASSLVEFKSREGDVEGMLQDIAERAGGKGSFSYSRFFAVGLFRLLELANATEPTILEKLCAALNVNKRSVDRDLDVYRNLLSKLVQAKELLKEYMDREKKKREERAETQKANEAVTKCLGVYQYAGQ</sequence>
<evidence type="ECO:0000256" key="2">
    <source>
        <dbReference type="SAM" id="Coils"/>
    </source>
</evidence>
<comment type="caution">
    <text evidence="3">The sequence shown here is derived from an EMBL/GenBank/DDBJ whole genome shotgun (WGS) entry which is preliminary data.</text>
</comment>
<dbReference type="EMBL" id="JAXUIC010000008">
    <property type="protein sequence ID" value="KAK4577450.1"/>
    <property type="molecule type" value="Genomic_DNA"/>
</dbReference>
<dbReference type="GO" id="GO:0045037">
    <property type="term" value="P:protein import into chloroplast stroma"/>
    <property type="evidence" value="ECO:0007669"/>
    <property type="project" value="TreeGrafter"/>
</dbReference>
<dbReference type="GO" id="GO:0009534">
    <property type="term" value="C:chloroplast thylakoid"/>
    <property type="evidence" value="ECO:0007669"/>
    <property type="project" value="TreeGrafter"/>
</dbReference>
<dbReference type="HAMAP" id="MF_01843">
    <property type="entry name" value="Thf1"/>
    <property type="match status" value="1"/>
</dbReference>
<protein>
    <submittedName>
        <fullName evidence="3">Uncharacterized protein</fullName>
    </submittedName>
</protein>